<accession>A0A8R7UBU7</accession>
<dbReference type="AlphaFoldDB" id="A0A8R7UBU7"/>
<dbReference type="Proteomes" id="UP000015106">
    <property type="component" value="Chromosome 5"/>
</dbReference>
<protein>
    <submittedName>
        <fullName evidence="2">Uncharacterized protein</fullName>
    </submittedName>
</protein>
<evidence type="ECO:0000256" key="1">
    <source>
        <dbReference type="SAM" id="MobiDB-lite"/>
    </source>
</evidence>
<name>A0A8R7UBU7_TRIUA</name>
<evidence type="ECO:0000313" key="3">
    <source>
        <dbReference type="Proteomes" id="UP000015106"/>
    </source>
</evidence>
<reference evidence="3" key="1">
    <citation type="journal article" date="2013" name="Nature">
        <title>Draft genome of the wheat A-genome progenitor Triticum urartu.</title>
        <authorList>
            <person name="Ling H.Q."/>
            <person name="Zhao S."/>
            <person name="Liu D."/>
            <person name="Wang J."/>
            <person name="Sun H."/>
            <person name="Zhang C."/>
            <person name="Fan H."/>
            <person name="Li D."/>
            <person name="Dong L."/>
            <person name="Tao Y."/>
            <person name="Gao C."/>
            <person name="Wu H."/>
            <person name="Li Y."/>
            <person name="Cui Y."/>
            <person name="Guo X."/>
            <person name="Zheng S."/>
            <person name="Wang B."/>
            <person name="Yu K."/>
            <person name="Liang Q."/>
            <person name="Yang W."/>
            <person name="Lou X."/>
            <person name="Chen J."/>
            <person name="Feng M."/>
            <person name="Jian J."/>
            <person name="Zhang X."/>
            <person name="Luo G."/>
            <person name="Jiang Y."/>
            <person name="Liu J."/>
            <person name="Wang Z."/>
            <person name="Sha Y."/>
            <person name="Zhang B."/>
            <person name="Wu H."/>
            <person name="Tang D."/>
            <person name="Shen Q."/>
            <person name="Xue P."/>
            <person name="Zou S."/>
            <person name="Wang X."/>
            <person name="Liu X."/>
            <person name="Wang F."/>
            <person name="Yang Y."/>
            <person name="An X."/>
            <person name="Dong Z."/>
            <person name="Zhang K."/>
            <person name="Zhang X."/>
            <person name="Luo M.C."/>
            <person name="Dvorak J."/>
            <person name="Tong Y."/>
            <person name="Wang J."/>
            <person name="Yang H."/>
            <person name="Li Z."/>
            <person name="Wang D."/>
            <person name="Zhang A."/>
            <person name="Wang J."/>
        </authorList>
    </citation>
    <scope>NUCLEOTIDE SEQUENCE</scope>
    <source>
        <strain evidence="3">cv. G1812</strain>
    </source>
</reference>
<reference evidence="2" key="3">
    <citation type="submission" date="2022-06" db="UniProtKB">
        <authorList>
            <consortium name="EnsemblPlants"/>
        </authorList>
    </citation>
    <scope>IDENTIFICATION</scope>
</reference>
<dbReference type="EnsemblPlants" id="TuG1812G0500000571.01.T02">
    <property type="protein sequence ID" value="TuG1812G0500000571.01.T02.cds365134"/>
    <property type="gene ID" value="TuG1812G0500000571.01"/>
</dbReference>
<dbReference type="EnsemblPlants" id="TuG1812G0500000571.01.T01">
    <property type="protein sequence ID" value="TuG1812G0500000571.01.T01.cds365134"/>
    <property type="gene ID" value="TuG1812G0500000571.01"/>
</dbReference>
<proteinExistence type="predicted"/>
<dbReference type="Gramene" id="TuG1812G0500000571.01.T01">
    <property type="protein sequence ID" value="TuG1812G0500000571.01.T01.cds365134"/>
    <property type="gene ID" value="TuG1812G0500000571.01"/>
</dbReference>
<sequence>MVRSGGGGSEFEDGAVRSSGRSSRRRPGCMGYALPFVSYGIVDILLDDVHLLEDILLDDAPLRQHL</sequence>
<dbReference type="Gramene" id="TuG1812G0500000571.01.T02">
    <property type="protein sequence ID" value="TuG1812G0500000571.01.T02.cds365134"/>
    <property type="gene ID" value="TuG1812G0500000571.01"/>
</dbReference>
<keyword evidence="3" id="KW-1185">Reference proteome</keyword>
<evidence type="ECO:0000313" key="2">
    <source>
        <dbReference type="EnsemblPlants" id="TuG1812G0500000571.01.T02.cds365134"/>
    </source>
</evidence>
<reference evidence="2" key="2">
    <citation type="submission" date="2018-03" db="EMBL/GenBank/DDBJ databases">
        <title>The Triticum urartu genome reveals the dynamic nature of wheat genome evolution.</title>
        <authorList>
            <person name="Ling H."/>
            <person name="Ma B."/>
            <person name="Shi X."/>
            <person name="Liu H."/>
            <person name="Dong L."/>
            <person name="Sun H."/>
            <person name="Cao Y."/>
            <person name="Gao Q."/>
            <person name="Zheng S."/>
            <person name="Li Y."/>
            <person name="Yu Y."/>
            <person name="Du H."/>
            <person name="Qi M."/>
            <person name="Li Y."/>
            <person name="Yu H."/>
            <person name="Cui Y."/>
            <person name="Wang N."/>
            <person name="Chen C."/>
            <person name="Wu H."/>
            <person name="Zhao Y."/>
            <person name="Zhang J."/>
            <person name="Li Y."/>
            <person name="Zhou W."/>
            <person name="Zhang B."/>
            <person name="Hu W."/>
            <person name="Eijk M."/>
            <person name="Tang J."/>
            <person name="Witsenboer H."/>
            <person name="Zhao S."/>
            <person name="Li Z."/>
            <person name="Zhang A."/>
            <person name="Wang D."/>
            <person name="Liang C."/>
        </authorList>
    </citation>
    <scope>NUCLEOTIDE SEQUENCE [LARGE SCALE GENOMIC DNA]</scope>
    <source>
        <strain evidence="2">cv. G1812</strain>
    </source>
</reference>
<feature type="region of interest" description="Disordered" evidence="1">
    <location>
        <begin position="1"/>
        <end position="28"/>
    </location>
</feature>
<organism evidence="2 3">
    <name type="scientific">Triticum urartu</name>
    <name type="common">Red wild einkorn</name>
    <name type="synonym">Crithodium urartu</name>
    <dbReference type="NCBI Taxonomy" id="4572"/>
    <lineage>
        <taxon>Eukaryota</taxon>
        <taxon>Viridiplantae</taxon>
        <taxon>Streptophyta</taxon>
        <taxon>Embryophyta</taxon>
        <taxon>Tracheophyta</taxon>
        <taxon>Spermatophyta</taxon>
        <taxon>Magnoliopsida</taxon>
        <taxon>Liliopsida</taxon>
        <taxon>Poales</taxon>
        <taxon>Poaceae</taxon>
        <taxon>BOP clade</taxon>
        <taxon>Pooideae</taxon>
        <taxon>Triticodae</taxon>
        <taxon>Triticeae</taxon>
        <taxon>Triticinae</taxon>
        <taxon>Triticum</taxon>
    </lineage>
</organism>